<feature type="region of interest" description="Disordered" evidence="1">
    <location>
        <begin position="916"/>
        <end position="1009"/>
    </location>
</feature>
<dbReference type="PANTHER" id="PTHR37988:SF1">
    <property type="entry name" value="UPF0592 MEMBRANE PROTEIN C7D4.03C"/>
    <property type="match status" value="1"/>
</dbReference>
<sequence>MSNGSTLPGTLSTPAQAYPSLQVSGQDDTTATIPRSASYTQLPADAKVDATPERESSLSRSFSENVLVNIQGNVSSQSSAKKRSEDASKARRGSLRRLGSSKRQKDSDTQFTISKFTIGPDPSSEDLAEVSKVRKDGTTQGTERKAPSVAGSISSLARKSWISKSRSPSPSPTKSRLRKETGPAAESTHQINGSSPAVDVKTSSLSAAEVKDDAPNLPSNIHAKASLSRRNSVLTRSRRPLSSLLSKASPSEIPSVPPIPKSYSTDRLPLSSKQSTSSKTPTVPSSWSSERLQGLPAETPRRKDELWSVFRTLDGEYQKFQSRPSTMKTGIVRSVLLPFLRNHAEHPSSSSLRPEDLDRRTFILNKWWTGLLEMLNGRHGESVSGNDRPAILEAVTALMARPEWTLPLSSIATRPTRTTRTSLKSQSTTSLGSNISDFLADSVHHNVRNTFTQNLLAQMAYVVDKMSTRNVAASVVTFCGKATAYAFFYCEGIAEILVRLWAIPSETLRRVLAEGSTQKQPEIDSVSHRVCTAYPQCLHSLKLKALRPMMKYLRSKPQSPLPIATTLIPWHGPWVSRWAGKDTDLFFVFTKFYTDLACRFLPDHPSPEERMAAPAWVLVQAQILTILDATMQQMNSQTSISQVGPSVTFDDLLGEADANATMLPVPTHGVVRTMGENRLIMLLRECLSSSTIIAAKSRSIFAQAFSSLLEVAARRTSMYDHNACFTLCDFLEEAILILLRYQQETDAAIAVVNWSFWLDVCRHMLQSQNSMTEVRLCAFLYSMWSAITSDEARRREVCLDWLLAEDTFHANFNHWCPMVRAFYMRLIVWKIARLNGSGSDVNIAILGALDHRLRQVYRIFLYIQENAQRKHLAAPSTAPCSPAPGRCLEIVRNDSQMAPGGSFLTFDAILSSASTTKTSPYQSHNAQELASPSNASQPPKGIEDTNKSQDGGKKRWNLFKSIIPSSSPKDRPKTSSAKSTLAASQSSPPPRHGSAEGSASKTAMNGTAGPAPSYRTLSFKISLEWIDQDINNPAGRDRRLYPPKLPLPAQLSLQTRQSEDTRDNSPLEPLGVTAGPSKYAGRALAEWAILITECQNFFERRKAEGGPFVPAAPASRQLAVRVHAHVHPYASTSPFRFTVRQLLTHADGSNIDPFAQSPMMTSRPMDYVPTPERAPKGKKPWRKRAAKRYRYPEPTCHMHICYDTRNAKYPFPQAVYVDAARKVYRSR</sequence>
<feature type="region of interest" description="Disordered" evidence="1">
    <location>
        <begin position="1032"/>
        <end position="1075"/>
    </location>
</feature>
<evidence type="ECO:0000313" key="2">
    <source>
        <dbReference type="EMBL" id="KAF6239626.1"/>
    </source>
</evidence>
<keyword evidence="3" id="KW-1185">Reference proteome</keyword>
<evidence type="ECO:0008006" key="4">
    <source>
        <dbReference type="Google" id="ProtNLM"/>
    </source>
</evidence>
<dbReference type="Pfam" id="PF08578">
    <property type="entry name" value="DUF1765"/>
    <property type="match status" value="1"/>
</dbReference>
<gene>
    <name evidence="2" type="ORF">HO173_002172</name>
</gene>
<dbReference type="RefSeq" id="XP_037168901.1">
    <property type="nucleotide sequence ID" value="XM_037304106.1"/>
</dbReference>
<feature type="region of interest" description="Disordered" evidence="1">
    <location>
        <begin position="1153"/>
        <end position="1185"/>
    </location>
</feature>
<dbReference type="PANTHER" id="PTHR37988">
    <property type="entry name" value="UPF0592 MEMBRANE PROTEIN C7D4.03C"/>
    <property type="match status" value="1"/>
</dbReference>
<feature type="compositionally biased region" description="Basic and acidic residues" evidence="1">
    <location>
        <begin position="941"/>
        <end position="953"/>
    </location>
</feature>
<feature type="compositionally biased region" description="Low complexity" evidence="1">
    <location>
        <begin position="232"/>
        <end position="254"/>
    </location>
</feature>
<name>A0A8H6G389_9LECA</name>
<feature type="compositionally biased region" description="Basic and acidic residues" evidence="1">
    <location>
        <begin position="129"/>
        <end position="146"/>
    </location>
</feature>
<evidence type="ECO:0000313" key="3">
    <source>
        <dbReference type="Proteomes" id="UP000578531"/>
    </source>
</evidence>
<feature type="compositionally biased region" description="Low complexity" evidence="1">
    <location>
        <begin position="158"/>
        <end position="174"/>
    </location>
</feature>
<feature type="compositionally biased region" description="Basic residues" evidence="1">
    <location>
        <begin position="90"/>
        <end position="102"/>
    </location>
</feature>
<accession>A0A8H6G389</accession>
<evidence type="ECO:0000256" key="1">
    <source>
        <dbReference type="SAM" id="MobiDB-lite"/>
    </source>
</evidence>
<feature type="compositionally biased region" description="Polar residues" evidence="1">
    <location>
        <begin position="187"/>
        <end position="206"/>
    </location>
</feature>
<feature type="compositionally biased region" description="Polar residues" evidence="1">
    <location>
        <begin position="66"/>
        <end position="79"/>
    </location>
</feature>
<dbReference type="InterPro" id="IPR013887">
    <property type="entry name" value="UPF0592"/>
</dbReference>
<feature type="compositionally biased region" description="Low complexity" evidence="1">
    <location>
        <begin position="974"/>
        <end position="986"/>
    </location>
</feature>
<feature type="compositionally biased region" description="Basic and acidic residues" evidence="1">
    <location>
        <begin position="46"/>
        <end position="57"/>
    </location>
</feature>
<dbReference type="GeneID" id="59283846"/>
<dbReference type="AlphaFoldDB" id="A0A8H6G389"/>
<feature type="compositionally biased region" description="Polar residues" evidence="1">
    <location>
        <begin position="916"/>
        <end position="937"/>
    </location>
</feature>
<dbReference type="Proteomes" id="UP000578531">
    <property type="component" value="Unassembled WGS sequence"/>
</dbReference>
<feature type="compositionally biased region" description="Polar residues" evidence="1">
    <location>
        <begin position="1"/>
        <end position="41"/>
    </location>
</feature>
<comment type="caution">
    <text evidence="2">The sequence shown here is derived from an EMBL/GenBank/DDBJ whole genome shotgun (WGS) entry which is preliminary data.</text>
</comment>
<organism evidence="2 3">
    <name type="scientific">Letharia columbiana</name>
    <dbReference type="NCBI Taxonomy" id="112416"/>
    <lineage>
        <taxon>Eukaryota</taxon>
        <taxon>Fungi</taxon>
        <taxon>Dikarya</taxon>
        <taxon>Ascomycota</taxon>
        <taxon>Pezizomycotina</taxon>
        <taxon>Lecanoromycetes</taxon>
        <taxon>OSLEUM clade</taxon>
        <taxon>Lecanoromycetidae</taxon>
        <taxon>Lecanorales</taxon>
        <taxon>Lecanorineae</taxon>
        <taxon>Parmeliaceae</taxon>
        <taxon>Letharia</taxon>
    </lineage>
</organism>
<feature type="compositionally biased region" description="Basic residues" evidence="1">
    <location>
        <begin position="1176"/>
        <end position="1185"/>
    </location>
</feature>
<dbReference type="EMBL" id="JACCJC010000005">
    <property type="protein sequence ID" value="KAF6239626.1"/>
    <property type="molecule type" value="Genomic_DNA"/>
</dbReference>
<dbReference type="OrthoDB" id="296767at2759"/>
<protein>
    <recommendedName>
        <fullName evidence="4">DUF1765-domain-containing protein</fullName>
    </recommendedName>
</protein>
<reference evidence="2 3" key="1">
    <citation type="journal article" date="2020" name="Genomics">
        <title>Complete, high-quality genomes from long-read metagenomic sequencing of two wolf lichen thalli reveals enigmatic genome architecture.</title>
        <authorList>
            <person name="McKenzie S.K."/>
            <person name="Walston R.F."/>
            <person name="Allen J.L."/>
        </authorList>
    </citation>
    <scope>NUCLEOTIDE SEQUENCE [LARGE SCALE GENOMIC DNA]</scope>
    <source>
        <strain evidence="2">WasteWater2</strain>
    </source>
</reference>
<feature type="compositionally biased region" description="Low complexity" evidence="1">
    <location>
        <begin position="271"/>
        <end position="289"/>
    </location>
</feature>
<feature type="region of interest" description="Disordered" evidence="1">
    <location>
        <begin position="1"/>
        <end position="299"/>
    </location>
</feature>
<proteinExistence type="predicted"/>